<keyword evidence="3" id="KW-0808">Transferase</keyword>
<dbReference type="CDD" id="cd05403">
    <property type="entry name" value="NT_KNTase_like"/>
    <property type="match status" value="1"/>
</dbReference>
<dbReference type="GO" id="GO:0016779">
    <property type="term" value="F:nucleotidyltransferase activity"/>
    <property type="evidence" value="ECO:0007669"/>
    <property type="project" value="UniProtKB-KW"/>
</dbReference>
<name>A0A3E0W1L0_9MICO</name>
<comment type="caution">
    <text evidence="11">The sequence shown here is derived from an EMBL/GenBank/DDBJ whole genome shotgun (WGS) entry which is preliminary data.</text>
</comment>
<evidence type="ECO:0000256" key="5">
    <source>
        <dbReference type="ARBA" id="ARBA00022723"/>
    </source>
</evidence>
<dbReference type="RefSeq" id="WP_116410822.1">
    <property type="nucleotide sequence ID" value="NZ_NBXB01000017.1"/>
</dbReference>
<dbReference type="Gene3D" id="3.30.460.10">
    <property type="entry name" value="Beta Polymerase, domain 2"/>
    <property type="match status" value="1"/>
</dbReference>
<keyword evidence="4" id="KW-0548">Nucleotidyltransferase</keyword>
<keyword evidence="6" id="KW-0547">Nucleotide-binding</keyword>
<gene>
    <name evidence="11" type="ORF">B7R22_05690</name>
</gene>
<evidence type="ECO:0000259" key="10">
    <source>
        <dbReference type="Pfam" id="PF01909"/>
    </source>
</evidence>
<organism evidence="11 12">
    <name type="scientific">Subtercola boreus</name>
    <dbReference type="NCBI Taxonomy" id="120213"/>
    <lineage>
        <taxon>Bacteria</taxon>
        <taxon>Bacillati</taxon>
        <taxon>Actinomycetota</taxon>
        <taxon>Actinomycetes</taxon>
        <taxon>Micrococcales</taxon>
        <taxon>Microbacteriaceae</taxon>
        <taxon>Subtercola</taxon>
    </lineage>
</organism>
<evidence type="ECO:0000256" key="6">
    <source>
        <dbReference type="ARBA" id="ARBA00022741"/>
    </source>
</evidence>
<proteinExistence type="inferred from homology"/>
<dbReference type="Pfam" id="PF01909">
    <property type="entry name" value="NTP_transf_2"/>
    <property type="match status" value="1"/>
</dbReference>
<feature type="domain" description="Polymerase nucleotidyl transferase" evidence="10">
    <location>
        <begin position="23"/>
        <end position="83"/>
    </location>
</feature>
<dbReference type="InterPro" id="IPR052038">
    <property type="entry name" value="Type-VII_TA_antitoxin"/>
</dbReference>
<keyword evidence="8" id="KW-0460">Magnesium</keyword>
<dbReference type="SUPFAM" id="SSF81301">
    <property type="entry name" value="Nucleotidyltransferase"/>
    <property type="match status" value="1"/>
</dbReference>
<evidence type="ECO:0000256" key="2">
    <source>
        <dbReference type="ARBA" id="ARBA00022649"/>
    </source>
</evidence>
<keyword evidence="7" id="KW-0067">ATP-binding</keyword>
<evidence type="ECO:0000256" key="8">
    <source>
        <dbReference type="ARBA" id="ARBA00022842"/>
    </source>
</evidence>
<evidence type="ECO:0000313" key="12">
    <source>
        <dbReference type="Proteomes" id="UP000256541"/>
    </source>
</evidence>
<dbReference type="EMBL" id="NBXB01000017">
    <property type="protein sequence ID" value="RFA15891.1"/>
    <property type="molecule type" value="Genomic_DNA"/>
</dbReference>
<dbReference type="InterPro" id="IPR002934">
    <property type="entry name" value="Polymerase_NTP_transf_dom"/>
</dbReference>
<evidence type="ECO:0000313" key="11">
    <source>
        <dbReference type="EMBL" id="RFA15891.1"/>
    </source>
</evidence>
<evidence type="ECO:0000256" key="4">
    <source>
        <dbReference type="ARBA" id="ARBA00022695"/>
    </source>
</evidence>
<protein>
    <recommendedName>
        <fullName evidence="10">Polymerase nucleotidyl transferase domain-containing protein</fullName>
    </recommendedName>
</protein>
<keyword evidence="5" id="KW-0479">Metal-binding</keyword>
<evidence type="ECO:0000256" key="7">
    <source>
        <dbReference type="ARBA" id="ARBA00022840"/>
    </source>
</evidence>
<comment type="similarity">
    <text evidence="9">Belongs to the MntA antitoxin family.</text>
</comment>
<dbReference type="GO" id="GO:0046872">
    <property type="term" value="F:metal ion binding"/>
    <property type="evidence" value="ECO:0007669"/>
    <property type="project" value="UniProtKB-KW"/>
</dbReference>
<evidence type="ECO:0000256" key="9">
    <source>
        <dbReference type="ARBA" id="ARBA00038276"/>
    </source>
</evidence>
<dbReference type="OrthoDB" id="9803128at2"/>
<evidence type="ECO:0000256" key="1">
    <source>
        <dbReference type="ARBA" id="ARBA00001946"/>
    </source>
</evidence>
<dbReference type="GO" id="GO:0005524">
    <property type="term" value="F:ATP binding"/>
    <property type="evidence" value="ECO:0007669"/>
    <property type="project" value="UniProtKB-KW"/>
</dbReference>
<dbReference type="InterPro" id="IPR043519">
    <property type="entry name" value="NT_sf"/>
</dbReference>
<keyword evidence="2" id="KW-1277">Toxin-antitoxin system</keyword>
<accession>A0A3E0W1L0</accession>
<dbReference type="PANTHER" id="PTHR33571">
    <property type="entry name" value="SSL8005 PROTEIN"/>
    <property type="match status" value="1"/>
</dbReference>
<evidence type="ECO:0000256" key="3">
    <source>
        <dbReference type="ARBA" id="ARBA00022679"/>
    </source>
</evidence>
<comment type="cofactor">
    <cofactor evidence="1">
        <name>Mg(2+)</name>
        <dbReference type="ChEBI" id="CHEBI:18420"/>
    </cofactor>
</comment>
<reference evidence="11 12" key="1">
    <citation type="submission" date="2017-04" db="EMBL/GenBank/DDBJ databases">
        <title>Comparative genome analysis of Subtercola boreus.</title>
        <authorList>
            <person name="Cho Y.-J."/>
            <person name="Cho A."/>
            <person name="Kim O.-S."/>
            <person name="Lee J.-I."/>
        </authorList>
    </citation>
    <scope>NUCLEOTIDE SEQUENCE [LARGE SCALE GENOMIC DNA]</scope>
    <source>
        <strain evidence="11 12">P27479</strain>
    </source>
</reference>
<dbReference type="AlphaFoldDB" id="A0A3E0W1L0"/>
<dbReference type="PANTHER" id="PTHR33571:SF12">
    <property type="entry name" value="BSL3053 PROTEIN"/>
    <property type="match status" value="1"/>
</dbReference>
<dbReference type="Proteomes" id="UP000256541">
    <property type="component" value="Unassembled WGS sequence"/>
</dbReference>
<sequence length="100" mass="10628">MDNALADRPSVVLHSHRGEILAIARRFGISEIRVFGSVARGDDGPGSDIDLIVSFEPGSMSLGDLVNFEDELSALLGVSVDVVSSAARRIESVQRHAIAL</sequence>